<dbReference type="NCBIfam" id="TIGR02983">
    <property type="entry name" value="SigE-fam_strep"/>
    <property type="match status" value="1"/>
</dbReference>
<evidence type="ECO:0000256" key="4">
    <source>
        <dbReference type="ARBA" id="ARBA00023125"/>
    </source>
</evidence>
<reference evidence="9" key="1">
    <citation type="journal article" date="2021" name="Int. J. Syst. Evol. Microbiol.">
        <title>Actinocatenispora comari sp. nov., an endophytic actinomycete isolated from aerial parts of Comarum salesowianum.</title>
        <authorList>
            <person name="Oyunbileg N."/>
            <person name="Iizaka Y."/>
            <person name="Hamada M."/>
            <person name="Davaapurev B.O."/>
            <person name="Fukumoto A."/>
            <person name="Tsetseg B."/>
            <person name="Kato F."/>
            <person name="Tamura T."/>
            <person name="Batkhuu J."/>
            <person name="Anzai Y."/>
        </authorList>
    </citation>
    <scope>NUCLEOTIDE SEQUENCE [LARGE SCALE GENOMIC DNA]</scope>
    <source>
        <strain evidence="9">NUM-2625</strain>
    </source>
</reference>
<dbReference type="GO" id="GO:0006352">
    <property type="term" value="P:DNA-templated transcription initiation"/>
    <property type="evidence" value="ECO:0007669"/>
    <property type="project" value="InterPro"/>
</dbReference>
<evidence type="ECO:0000313" key="9">
    <source>
        <dbReference type="Proteomes" id="UP000614996"/>
    </source>
</evidence>
<dbReference type="InterPro" id="IPR039425">
    <property type="entry name" value="RNA_pol_sigma-70-like"/>
</dbReference>
<keyword evidence="5" id="KW-0804">Transcription</keyword>
<keyword evidence="2" id="KW-0805">Transcription regulation</keyword>
<dbReference type="GO" id="GO:0016987">
    <property type="term" value="F:sigma factor activity"/>
    <property type="evidence" value="ECO:0007669"/>
    <property type="project" value="UniProtKB-KW"/>
</dbReference>
<dbReference type="InterPro" id="IPR013325">
    <property type="entry name" value="RNA_pol_sigma_r2"/>
</dbReference>
<dbReference type="SUPFAM" id="SSF88946">
    <property type="entry name" value="Sigma2 domain of RNA polymerase sigma factors"/>
    <property type="match status" value="1"/>
</dbReference>
<keyword evidence="8" id="KW-0240">DNA-directed RNA polymerase</keyword>
<dbReference type="Pfam" id="PF04542">
    <property type="entry name" value="Sigma70_r2"/>
    <property type="match status" value="1"/>
</dbReference>
<dbReference type="InterPro" id="IPR007627">
    <property type="entry name" value="RNA_pol_sigma70_r2"/>
</dbReference>
<name>A0A8J4A8X8_9ACTN</name>
<accession>A0A8J4A8X8</accession>
<dbReference type="EMBL" id="BOPO01000005">
    <property type="protein sequence ID" value="GIL25287.1"/>
    <property type="molecule type" value="Genomic_DNA"/>
</dbReference>
<keyword evidence="3" id="KW-0731">Sigma factor</keyword>
<dbReference type="Gene3D" id="1.10.1740.10">
    <property type="match status" value="1"/>
</dbReference>
<dbReference type="Proteomes" id="UP000614996">
    <property type="component" value="Unassembled WGS sequence"/>
</dbReference>
<dbReference type="CDD" id="cd06171">
    <property type="entry name" value="Sigma70_r4"/>
    <property type="match status" value="1"/>
</dbReference>
<evidence type="ECO:0000256" key="2">
    <source>
        <dbReference type="ARBA" id="ARBA00023015"/>
    </source>
</evidence>
<evidence type="ECO:0000313" key="8">
    <source>
        <dbReference type="EMBL" id="GIL25287.1"/>
    </source>
</evidence>
<dbReference type="SUPFAM" id="SSF88659">
    <property type="entry name" value="Sigma3 and sigma4 domains of RNA polymerase sigma factors"/>
    <property type="match status" value="1"/>
</dbReference>
<dbReference type="Pfam" id="PF08281">
    <property type="entry name" value="Sigma70_r4_2"/>
    <property type="match status" value="1"/>
</dbReference>
<dbReference type="InterPro" id="IPR013249">
    <property type="entry name" value="RNA_pol_sigma70_r4_t2"/>
</dbReference>
<feature type="domain" description="RNA polymerase sigma factor 70 region 4 type 2" evidence="7">
    <location>
        <begin position="109"/>
        <end position="161"/>
    </location>
</feature>
<evidence type="ECO:0000256" key="3">
    <source>
        <dbReference type="ARBA" id="ARBA00023082"/>
    </source>
</evidence>
<protein>
    <submittedName>
        <fullName evidence="8">DNA-directed RNA polymerase sigma-70 factor</fullName>
    </submittedName>
</protein>
<dbReference type="InterPro" id="IPR014284">
    <property type="entry name" value="RNA_pol_sigma-70_dom"/>
</dbReference>
<comment type="similarity">
    <text evidence="1">Belongs to the sigma-70 factor family. ECF subfamily.</text>
</comment>
<keyword evidence="4" id="KW-0238">DNA-binding</keyword>
<evidence type="ECO:0000256" key="1">
    <source>
        <dbReference type="ARBA" id="ARBA00010641"/>
    </source>
</evidence>
<proteinExistence type="inferred from homology"/>
<feature type="domain" description="RNA polymerase sigma-70 region 2" evidence="6">
    <location>
        <begin position="32"/>
        <end position="89"/>
    </location>
</feature>
<dbReference type="GO" id="GO:0000428">
    <property type="term" value="C:DNA-directed RNA polymerase complex"/>
    <property type="evidence" value="ECO:0007669"/>
    <property type="project" value="UniProtKB-KW"/>
</dbReference>
<dbReference type="GO" id="GO:0003677">
    <property type="term" value="F:DNA binding"/>
    <property type="evidence" value="ECO:0007669"/>
    <property type="project" value="UniProtKB-KW"/>
</dbReference>
<dbReference type="InterPro" id="IPR014325">
    <property type="entry name" value="RNA_pol_sigma-E_actinobac"/>
</dbReference>
<dbReference type="PANTHER" id="PTHR43133:SF50">
    <property type="entry name" value="ECF RNA POLYMERASE SIGMA FACTOR SIGM"/>
    <property type="match status" value="1"/>
</dbReference>
<comment type="caution">
    <text evidence="8">The sequence shown here is derived from an EMBL/GenBank/DDBJ whole genome shotgun (WGS) entry which is preliminary data.</text>
</comment>
<keyword evidence="9" id="KW-1185">Reference proteome</keyword>
<dbReference type="AlphaFoldDB" id="A0A8J4A8X8"/>
<gene>
    <name evidence="8" type="ORF">NUM_05420</name>
</gene>
<evidence type="ECO:0000256" key="5">
    <source>
        <dbReference type="ARBA" id="ARBA00023163"/>
    </source>
</evidence>
<dbReference type="PANTHER" id="PTHR43133">
    <property type="entry name" value="RNA POLYMERASE ECF-TYPE SIGMA FACTO"/>
    <property type="match status" value="1"/>
</dbReference>
<dbReference type="InterPro" id="IPR036388">
    <property type="entry name" value="WH-like_DNA-bd_sf"/>
</dbReference>
<evidence type="ECO:0000259" key="6">
    <source>
        <dbReference type="Pfam" id="PF04542"/>
    </source>
</evidence>
<dbReference type="NCBIfam" id="TIGR02937">
    <property type="entry name" value="sigma70-ECF"/>
    <property type="match status" value="1"/>
</dbReference>
<evidence type="ECO:0000259" key="7">
    <source>
        <dbReference type="Pfam" id="PF08281"/>
    </source>
</evidence>
<dbReference type="Gene3D" id="1.10.10.10">
    <property type="entry name" value="Winged helix-like DNA-binding domain superfamily/Winged helix DNA-binding domain"/>
    <property type="match status" value="1"/>
</dbReference>
<organism evidence="8 9">
    <name type="scientific">Actinocatenispora comari</name>
    <dbReference type="NCBI Taxonomy" id="2807577"/>
    <lineage>
        <taxon>Bacteria</taxon>
        <taxon>Bacillati</taxon>
        <taxon>Actinomycetota</taxon>
        <taxon>Actinomycetes</taxon>
        <taxon>Micromonosporales</taxon>
        <taxon>Micromonosporaceae</taxon>
        <taxon>Actinocatenispora</taxon>
    </lineage>
</organism>
<dbReference type="InterPro" id="IPR013324">
    <property type="entry name" value="RNA_pol_sigma_r3/r4-like"/>
</dbReference>
<sequence>MRRGRGVSEDSERAGDADYAAFVERCWGPQLRVATLLVGDRYRAEELLQDSLVKLYPRWRRVSRGGNPDAYLRRMLVNGRISRWRRRRREQLVAEPPDRPGPSTPEQHDELHRALLALPRRQRAVVVLRHYADLSERDVAAALGCSVGTVKSQNSRALEKLRAQLATPNHEGANT</sequence>